<organism evidence="2 3">
    <name type="scientific">Fusibacter tunisiensis</name>
    <dbReference type="NCBI Taxonomy" id="1008308"/>
    <lineage>
        <taxon>Bacteria</taxon>
        <taxon>Bacillati</taxon>
        <taxon>Bacillota</taxon>
        <taxon>Clostridia</taxon>
        <taxon>Eubacteriales</taxon>
        <taxon>Eubacteriales Family XII. Incertae Sedis</taxon>
        <taxon>Fusibacter</taxon>
    </lineage>
</organism>
<accession>A0ABS2MTN5</accession>
<gene>
    <name evidence="2" type="ORF">JOC49_002332</name>
</gene>
<comment type="caution">
    <text evidence="2">The sequence shown here is derived from an EMBL/GenBank/DDBJ whole genome shotgun (WGS) entry which is preliminary data.</text>
</comment>
<evidence type="ECO:0000313" key="3">
    <source>
        <dbReference type="Proteomes" id="UP000767854"/>
    </source>
</evidence>
<evidence type="ECO:0000256" key="1">
    <source>
        <dbReference type="SAM" id="Phobius"/>
    </source>
</evidence>
<keyword evidence="3" id="KW-1185">Reference proteome</keyword>
<name>A0ABS2MTN5_9FIRM</name>
<dbReference type="EMBL" id="JAFBDT010000029">
    <property type="protein sequence ID" value="MBM7562771.1"/>
    <property type="molecule type" value="Genomic_DNA"/>
</dbReference>
<evidence type="ECO:0000313" key="2">
    <source>
        <dbReference type="EMBL" id="MBM7562771.1"/>
    </source>
</evidence>
<keyword evidence="1" id="KW-1133">Transmembrane helix</keyword>
<sequence length="53" mass="6369">MMMKNKEILKKNKRLLVFIPIFILYIILVELIMGIGMKDNKVWDKGEEWSKDN</sequence>
<dbReference type="Proteomes" id="UP000767854">
    <property type="component" value="Unassembled WGS sequence"/>
</dbReference>
<reference evidence="2 3" key="1">
    <citation type="submission" date="2021-01" db="EMBL/GenBank/DDBJ databases">
        <title>Genomic Encyclopedia of Type Strains, Phase IV (KMG-IV): sequencing the most valuable type-strain genomes for metagenomic binning, comparative biology and taxonomic classification.</title>
        <authorList>
            <person name="Goeker M."/>
        </authorList>
    </citation>
    <scope>NUCLEOTIDE SEQUENCE [LARGE SCALE GENOMIC DNA]</scope>
    <source>
        <strain evidence="2 3">DSM 24436</strain>
    </source>
</reference>
<protein>
    <submittedName>
        <fullName evidence="2">Uncharacterized protein</fullName>
    </submittedName>
</protein>
<keyword evidence="1" id="KW-0472">Membrane</keyword>
<keyword evidence="1" id="KW-0812">Transmembrane</keyword>
<proteinExistence type="predicted"/>
<dbReference type="RefSeq" id="WP_204665198.1">
    <property type="nucleotide sequence ID" value="NZ_JAFBDT010000029.1"/>
</dbReference>
<feature type="transmembrane region" description="Helical" evidence="1">
    <location>
        <begin position="15"/>
        <end position="37"/>
    </location>
</feature>